<feature type="transmembrane region" description="Helical" evidence="1">
    <location>
        <begin position="148"/>
        <end position="167"/>
    </location>
</feature>
<feature type="transmembrane region" description="Helical" evidence="1">
    <location>
        <begin position="6"/>
        <end position="21"/>
    </location>
</feature>
<feature type="transmembrane region" description="Helical" evidence="1">
    <location>
        <begin position="56"/>
        <end position="78"/>
    </location>
</feature>
<keyword evidence="1" id="KW-0472">Membrane</keyword>
<gene>
    <name evidence="2" type="ORF">GCM10011511_53300</name>
</gene>
<protein>
    <submittedName>
        <fullName evidence="2">Uncharacterized protein</fullName>
    </submittedName>
</protein>
<reference evidence="2" key="1">
    <citation type="journal article" date="2014" name="Int. J. Syst. Evol. Microbiol.">
        <title>Complete genome sequence of Corynebacterium casei LMG S-19264T (=DSM 44701T), isolated from a smear-ripened cheese.</title>
        <authorList>
            <consortium name="US DOE Joint Genome Institute (JGI-PGF)"/>
            <person name="Walter F."/>
            <person name="Albersmeier A."/>
            <person name="Kalinowski J."/>
            <person name="Ruckert C."/>
        </authorList>
    </citation>
    <scope>NUCLEOTIDE SEQUENCE</scope>
    <source>
        <strain evidence="2">CGMCC 1.15448</strain>
    </source>
</reference>
<feature type="transmembrane region" description="Helical" evidence="1">
    <location>
        <begin position="28"/>
        <end position="50"/>
    </location>
</feature>
<accession>A0A8J2XW19</accession>
<dbReference type="AlphaFoldDB" id="A0A8J2XW19"/>
<keyword evidence="1" id="KW-1133">Transmembrane helix</keyword>
<sequence>MLPRIALLSEILPIIFYLIFLKRNRGQGLWVIFLYCILSFLTEPFYHILGANIPQYYVYSSFTIIEFTLFSLFFYTSLHEKKFKYIPLICAVIFYVVAITNFKKRSDNPFDSLPASVEAILVISYCILLLYEQMKDPTVGLVYNTKKFWVIIAFLLYFSATLFLFLYTGTLSEEQRSSYWPINNFFEILKNILFCVSFIMKKHYNNPYAMDNFEP</sequence>
<name>A0A8J2XW19_9BACT</name>
<keyword evidence="3" id="KW-1185">Reference proteome</keyword>
<evidence type="ECO:0000313" key="3">
    <source>
        <dbReference type="Proteomes" id="UP000607559"/>
    </source>
</evidence>
<evidence type="ECO:0000313" key="2">
    <source>
        <dbReference type="EMBL" id="GGB22704.1"/>
    </source>
</evidence>
<dbReference type="RefSeq" id="WP_188937518.1">
    <property type="nucleotide sequence ID" value="NZ_BMJC01000006.1"/>
</dbReference>
<evidence type="ECO:0000256" key="1">
    <source>
        <dbReference type="SAM" id="Phobius"/>
    </source>
</evidence>
<comment type="caution">
    <text evidence="2">The sequence shown here is derived from an EMBL/GenBank/DDBJ whole genome shotgun (WGS) entry which is preliminary data.</text>
</comment>
<dbReference type="Proteomes" id="UP000607559">
    <property type="component" value="Unassembled WGS sequence"/>
</dbReference>
<feature type="transmembrane region" description="Helical" evidence="1">
    <location>
        <begin position="85"/>
        <end position="102"/>
    </location>
</feature>
<feature type="transmembrane region" description="Helical" evidence="1">
    <location>
        <begin position="114"/>
        <end position="132"/>
    </location>
</feature>
<dbReference type="EMBL" id="BMJC01000006">
    <property type="protein sequence ID" value="GGB22704.1"/>
    <property type="molecule type" value="Genomic_DNA"/>
</dbReference>
<feature type="transmembrane region" description="Helical" evidence="1">
    <location>
        <begin position="179"/>
        <end position="200"/>
    </location>
</feature>
<keyword evidence="1" id="KW-0812">Transmembrane</keyword>
<reference evidence="2" key="2">
    <citation type="submission" date="2020-09" db="EMBL/GenBank/DDBJ databases">
        <authorList>
            <person name="Sun Q."/>
            <person name="Zhou Y."/>
        </authorList>
    </citation>
    <scope>NUCLEOTIDE SEQUENCE</scope>
    <source>
        <strain evidence="2">CGMCC 1.15448</strain>
    </source>
</reference>
<proteinExistence type="predicted"/>
<organism evidence="2 3">
    <name type="scientific">Puia dinghuensis</name>
    <dbReference type="NCBI Taxonomy" id="1792502"/>
    <lineage>
        <taxon>Bacteria</taxon>
        <taxon>Pseudomonadati</taxon>
        <taxon>Bacteroidota</taxon>
        <taxon>Chitinophagia</taxon>
        <taxon>Chitinophagales</taxon>
        <taxon>Chitinophagaceae</taxon>
        <taxon>Puia</taxon>
    </lineage>
</organism>